<feature type="transmembrane region" description="Helical" evidence="1">
    <location>
        <begin position="85"/>
        <end position="109"/>
    </location>
</feature>
<accession>A0A1I3DF50</accession>
<dbReference type="AlphaFoldDB" id="A0A1I3DF50"/>
<dbReference type="STRING" id="1576369.SAMN05421753_103207"/>
<organism evidence="2 3">
    <name type="scientific">Planctomicrobium piriforme</name>
    <dbReference type="NCBI Taxonomy" id="1576369"/>
    <lineage>
        <taxon>Bacteria</taxon>
        <taxon>Pseudomonadati</taxon>
        <taxon>Planctomycetota</taxon>
        <taxon>Planctomycetia</taxon>
        <taxon>Planctomycetales</taxon>
        <taxon>Planctomycetaceae</taxon>
        <taxon>Planctomicrobium</taxon>
    </lineage>
</organism>
<proteinExistence type="predicted"/>
<reference evidence="3" key="1">
    <citation type="submission" date="2016-10" db="EMBL/GenBank/DDBJ databases">
        <authorList>
            <person name="Varghese N."/>
            <person name="Submissions S."/>
        </authorList>
    </citation>
    <scope>NUCLEOTIDE SEQUENCE [LARGE SCALE GENOMIC DNA]</scope>
    <source>
        <strain evidence="3">DSM 26348</strain>
    </source>
</reference>
<keyword evidence="1" id="KW-1133">Transmembrane helix</keyword>
<gene>
    <name evidence="2" type="ORF">SAMN05421753_103207</name>
</gene>
<feature type="transmembrane region" description="Helical" evidence="1">
    <location>
        <begin position="178"/>
        <end position="200"/>
    </location>
</feature>
<feature type="transmembrane region" description="Helical" evidence="1">
    <location>
        <begin position="121"/>
        <end position="142"/>
    </location>
</feature>
<sequence length="231" mass="24771">MNDASPEVVEFAQAILEQRDLKREPPERARIVIEFAKAGLVSGGITAFSCSVIYPLVLGLPGITLGIALSYAVGRTLLPLSNRNMVLLVLSSALSYVLSVGFTMWFPALLMPFTTSMRGDLWLGISGAFGGFLLAIAVVTLVPCRRKRLCVVVVSLVGAISTMSYLMFAIVLRDLAGGQLPVVLMFAVWQTAVAATFGYFGSTEKWISLPGTLTASSVPDRSEGSRRSLFS</sequence>
<keyword evidence="3" id="KW-1185">Reference proteome</keyword>
<dbReference type="Proteomes" id="UP000199518">
    <property type="component" value="Unassembled WGS sequence"/>
</dbReference>
<dbReference type="RefSeq" id="WP_139228265.1">
    <property type="nucleotide sequence ID" value="NZ_FOQD01000003.1"/>
</dbReference>
<protein>
    <submittedName>
        <fullName evidence="2">Uncharacterized protein</fullName>
    </submittedName>
</protein>
<dbReference type="EMBL" id="FOQD01000003">
    <property type="protein sequence ID" value="SFH85188.1"/>
    <property type="molecule type" value="Genomic_DNA"/>
</dbReference>
<feature type="transmembrane region" description="Helical" evidence="1">
    <location>
        <begin position="52"/>
        <end position="73"/>
    </location>
</feature>
<evidence type="ECO:0000256" key="1">
    <source>
        <dbReference type="SAM" id="Phobius"/>
    </source>
</evidence>
<evidence type="ECO:0000313" key="3">
    <source>
        <dbReference type="Proteomes" id="UP000199518"/>
    </source>
</evidence>
<name>A0A1I3DF50_9PLAN</name>
<evidence type="ECO:0000313" key="2">
    <source>
        <dbReference type="EMBL" id="SFH85188.1"/>
    </source>
</evidence>
<keyword evidence="1" id="KW-0812">Transmembrane</keyword>
<feature type="transmembrane region" description="Helical" evidence="1">
    <location>
        <begin position="149"/>
        <end position="172"/>
    </location>
</feature>
<keyword evidence="1" id="KW-0472">Membrane</keyword>